<feature type="coiled-coil region" evidence="1">
    <location>
        <begin position="140"/>
        <end position="236"/>
    </location>
</feature>
<dbReference type="Proteomes" id="UP000008820">
    <property type="component" value="Chromosome 1"/>
</dbReference>
<feature type="region of interest" description="Disordered" evidence="2">
    <location>
        <begin position="802"/>
        <end position="833"/>
    </location>
</feature>
<dbReference type="PANTHER" id="PTHR45615:SF40">
    <property type="entry name" value="MYOSIN HEAVY CHAIN, NON-MUSCLE"/>
    <property type="match status" value="1"/>
</dbReference>
<accession>A0A6I8U4Y2</accession>
<keyword evidence="4" id="KW-1185">Reference proteome</keyword>
<feature type="region of interest" description="Disordered" evidence="2">
    <location>
        <begin position="712"/>
        <end position="745"/>
    </location>
</feature>
<feature type="region of interest" description="Disordered" evidence="2">
    <location>
        <begin position="29"/>
        <end position="48"/>
    </location>
</feature>
<feature type="region of interest" description="Disordered" evidence="2">
    <location>
        <begin position="595"/>
        <end position="624"/>
    </location>
</feature>
<dbReference type="EnsemblMetazoa" id="AAEL022748-RA">
    <property type="protein sequence ID" value="AAEL022748-PA"/>
    <property type="gene ID" value="AAEL022748"/>
</dbReference>
<dbReference type="PANTHER" id="PTHR45615">
    <property type="entry name" value="MYOSIN HEAVY CHAIN, NON-MUSCLE"/>
    <property type="match status" value="1"/>
</dbReference>
<organism evidence="3 4">
    <name type="scientific">Aedes aegypti</name>
    <name type="common">Yellowfever mosquito</name>
    <name type="synonym">Culex aegypti</name>
    <dbReference type="NCBI Taxonomy" id="7159"/>
    <lineage>
        <taxon>Eukaryota</taxon>
        <taxon>Metazoa</taxon>
        <taxon>Ecdysozoa</taxon>
        <taxon>Arthropoda</taxon>
        <taxon>Hexapoda</taxon>
        <taxon>Insecta</taxon>
        <taxon>Pterygota</taxon>
        <taxon>Neoptera</taxon>
        <taxon>Endopterygota</taxon>
        <taxon>Diptera</taxon>
        <taxon>Nematocera</taxon>
        <taxon>Culicoidea</taxon>
        <taxon>Culicidae</taxon>
        <taxon>Culicinae</taxon>
        <taxon>Aedini</taxon>
        <taxon>Aedes</taxon>
        <taxon>Stegomyia</taxon>
    </lineage>
</organism>
<keyword evidence="1" id="KW-0175">Coiled coil</keyword>
<dbReference type="OrthoDB" id="7764536at2759"/>
<evidence type="ECO:0000313" key="4">
    <source>
        <dbReference type="Proteomes" id="UP000008820"/>
    </source>
</evidence>
<dbReference type="GO" id="GO:0016460">
    <property type="term" value="C:myosin II complex"/>
    <property type="evidence" value="ECO:0007669"/>
    <property type="project" value="TreeGrafter"/>
</dbReference>
<dbReference type="AlphaFoldDB" id="A0A6I8U4Y2"/>
<feature type="region of interest" description="Disordered" evidence="2">
    <location>
        <begin position="1009"/>
        <end position="1028"/>
    </location>
</feature>
<feature type="compositionally biased region" description="Basic and acidic residues" evidence="2">
    <location>
        <begin position="712"/>
        <end position="722"/>
    </location>
</feature>
<dbReference type="GO" id="GO:0032982">
    <property type="term" value="C:myosin filament"/>
    <property type="evidence" value="ECO:0007669"/>
    <property type="project" value="TreeGrafter"/>
</dbReference>
<sequence length="1101" mass="125906">MCSSCSRRCNTASLQERTSKKPWRAVSVQLSNKFQTPSPPSDSAPGEMSYTTQKEFFNVSFRNEAPRLPERKRSDGALMTYDLCTDGRAWALDKQKRSNYILDVVHKARFKKAMLHPEGQFELTKDYLIHLDVDDLAEYILSLQAEIKRKNDSVLQLEETRRTLDEQLEAIQAKSDELSEIQQQSAMLAEERTEFEQQLEDLEKVIVDLKERADRYDLLAKENASLRDQLQHQRTETADRIRLINAEVEANFNRMITQDYDKLEAELVLFKAQYEDLRQQKRDLKEQLQKAFVQQGKMTELRRQLALEQAHREKVEDELEHLLSLYDQRFQALDEQPVPVIEDFNRQRTEQWVESRALPSADEESRAQLAPYRGESIKPETAVEVVVESCMNCARLEQQLENLRSVQVEELQEREKESEALQEQYNLLKKELELSTRAKDEEMKKQEDIQKQQLAQLESIRKEQAPSKDQPPTVDAAEFESLKKTNEDLQKEIARLLAAQNANQDDVAKTAESQAELIKTIENLRSELQSTNQTVKEKEEAMRQMEVEVEKTRSTQQLGAAETVAAHVQEVELLSRKNDELENKLKQCELEMDERKRELEDQKRRLAEEDQARKSLTARNDEATKLAETQSELIKTIENLRLELQNTTDMVKEKDEAIRKMEVEMGMMRSEQQLGAAESAAAAVQETERLSRKVEELEEKLKQCNTELAERKDGDTVRKGGDVTDDADLQGKDQAEVAVTEVSDDIDEVEGGLSKILDEVESTTKERKSLIDGEEYDNIAQEVSQETITAVEIDELRASIKSAAAKSDSEAKIRRETDRDSEDASEIQHAEDDRQSLIESDTVLGDEASIRQIDQSVKIADVEATELIGEETKIDSQEKESSILDELTQEQRTRLEQNGFMDDDIIRIGTSDPDKTRLIAIKIVHHGMDVLVIAELDHLHRELCRAIIERYLMLGKNVQTIDKAMHECHQILDIVKEMGNHEMNSMLASPATQVPIRNPLLMEDDIPVRLPAKSKSRPKSTSLSQGSSALKKAGRVLVGDYDDTLSNFMKSAPKKQGKVVVDSNDQCRTRPWRAPKTPVETIVASTLVDGSRVVARQKRYS</sequence>
<evidence type="ECO:0000256" key="2">
    <source>
        <dbReference type="SAM" id="MobiDB-lite"/>
    </source>
</evidence>
<evidence type="ECO:0000256" key="1">
    <source>
        <dbReference type="SAM" id="Coils"/>
    </source>
</evidence>
<evidence type="ECO:0000313" key="3">
    <source>
        <dbReference type="EnsemblMetazoa" id="AAEL022748-PA"/>
    </source>
</evidence>
<reference evidence="3" key="2">
    <citation type="submission" date="2020-05" db="UniProtKB">
        <authorList>
            <consortium name="EnsemblMetazoa"/>
        </authorList>
    </citation>
    <scope>IDENTIFICATION</scope>
    <source>
        <strain evidence="3">LVP_AGWG</strain>
    </source>
</reference>
<dbReference type="GO" id="GO:0051015">
    <property type="term" value="F:actin filament binding"/>
    <property type="evidence" value="ECO:0007669"/>
    <property type="project" value="TreeGrafter"/>
</dbReference>
<protein>
    <submittedName>
        <fullName evidence="3">Uncharacterized protein</fullName>
    </submittedName>
</protein>
<feature type="compositionally biased region" description="Polar residues" evidence="2">
    <location>
        <begin position="1019"/>
        <end position="1028"/>
    </location>
</feature>
<feature type="coiled-coil region" evidence="1">
    <location>
        <begin position="260"/>
        <end position="318"/>
    </location>
</feature>
<name>A0A6I8U4Y2_AEDAE</name>
<reference evidence="3 4" key="1">
    <citation type="submission" date="2017-06" db="EMBL/GenBank/DDBJ databases">
        <title>Aedes aegypti genome working group (AGWG) sequencing and assembly.</title>
        <authorList>
            <consortium name="Aedes aegypti Genome Working Group (AGWG)"/>
            <person name="Matthews B.J."/>
        </authorList>
    </citation>
    <scope>NUCLEOTIDE SEQUENCE [LARGE SCALE GENOMIC DNA]</scope>
    <source>
        <strain evidence="3 4">LVP_AGWG</strain>
    </source>
</reference>
<gene>
    <name evidence="3" type="primary">5573055</name>
</gene>
<proteinExistence type="predicted"/>
<feature type="compositionally biased region" description="Basic and acidic residues" evidence="2">
    <location>
        <begin position="807"/>
        <end position="818"/>
    </location>
</feature>
<dbReference type="GO" id="GO:0005737">
    <property type="term" value="C:cytoplasm"/>
    <property type="evidence" value="ECO:0007669"/>
    <property type="project" value="TreeGrafter"/>
</dbReference>
<dbReference type="GO" id="GO:0000146">
    <property type="term" value="F:microfilament motor activity"/>
    <property type="evidence" value="ECO:0007669"/>
    <property type="project" value="TreeGrafter"/>
</dbReference>
<dbReference type="InParanoid" id="A0A6I8U4Y2"/>